<dbReference type="InterPro" id="IPR002656">
    <property type="entry name" value="Acyl_transf_3_dom"/>
</dbReference>
<keyword evidence="4" id="KW-1185">Reference proteome</keyword>
<keyword evidence="1" id="KW-0472">Membrane</keyword>
<feature type="transmembrane region" description="Helical" evidence="1">
    <location>
        <begin position="144"/>
        <end position="166"/>
    </location>
</feature>
<dbReference type="GO" id="GO:0016020">
    <property type="term" value="C:membrane"/>
    <property type="evidence" value="ECO:0007669"/>
    <property type="project" value="TreeGrafter"/>
</dbReference>
<feature type="transmembrane region" description="Helical" evidence="1">
    <location>
        <begin position="178"/>
        <end position="196"/>
    </location>
</feature>
<dbReference type="GO" id="GO:0016747">
    <property type="term" value="F:acyltransferase activity, transferring groups other than amino-acyl groups"/>
    <property type="evidence" value="ECO:0007669"/>
    <property type="project" value="InterPro"/>
</dbReference>
<dbReference type="InterPro" id="IPR043968">
    <property type="entry name" value="SGNH"/>
</dbReference>
<dbReference type="PANTHER" id="PTHR23028">
    <property type="entry name" value="ACETYLTRANSFERASE"/>
    <property type="match status" value="1"/>
</dbReference>
<protein>
    <submittedName>
        <fullName evidence="5">Acyl_transf_3 domain-containing protein</fullName>
    </submittedName>
</protein>
<evidence type="ECO:0000259" key="3">
    <source>
        <dbReference type="Pfam" id="PF19040"/>
    </source>
</evidence>
<evidence type="ECO:0000259" key="2">
    <source>
        <dbReference type="Pfam" id="PF01757"/>
    </source>
</evidence>
<reference evidence="4" key="1">
    <citation type="journal article" date="2013" name="Genetics">
        <title>The draft genome and transcriptome of Panagrellus redivivus are shaped by the harsh demands of a free-living lifestyle.</title>
        <authorList>
            <person name="Srinivasan J."/>
            <person name="Dillman A.R."/>
            <person name="Macchietto M.G."/>
            <person name="Heikkinen L."/>
            <person name="Lakso M."/>
            <person name="Fracchia K.M."/>
            <person name="Antoshechkin I."/>
            <person name="Mortazavi A."/>
            <person name="Wong G."/>
            <person name="Sternberg P.W."/>
        </authorList>
    </citation>
    <scope>NUCLEOTIDE SEQUENCE [LARGE SCALE GENOMIC DNA]</scope>
    <source>
        <strain evidence="4">MT8872</strain>
    </source>
</reference>
<dbReference type="Pfam" id="PF19040">
    <property type="entry name" value="SGNH"/>
    <property type="match status" value="1"/>
</dbReference>
<feature type="transmembrane region" description="Helical" evidence="1">
    <location>
        <begin position="29"/>
        <end position="50"/>
    </location>
</feature>
<evidence type="ECO:0000256" key="1">
    <source>
        <dbReference type="SAM" id="Phobius"/>
    </source>
</evidence>
<dbReference type="GO" id="GO:0000271">
    <property type="term" value="P:polysaccharide biosynthetic process"/>
    <property type="evidence" value="ECO:0007669"/>
    <property type="project" value="TreeGrafter"/>
</dbReference>
<organism evidence="4 5">
    <name type="scientific">Panagrellus redivivus</name>
    <name type="common">Microworm</name>
    <dbReference type="NCBI Taxonomy" id="6233"/>
    <lineage>
        <taxon>Eukaryota</taxon>
        <taxon>Metazoa</taxon>
        <taxon>Ecdysozoa</taxon>
        <taxon>Nematoda</taxon>
        <taxon>Chromadorea</taxon>
        <taxon>Rhabditida</taxon>
        <taxon>Tylenchina</taxon>
        <taxon>Panagrolaimomorpha</taxon>
        <taxon>Panagrolaimoidea</taxon>
        <taxon>Panagrolaimidae</taxon>
        <taxon>Panagrellus</taxon>
    </lineage>
</organism>
<accession>A0A7E4VY07</accession>
<feature type="domain" description="SGNH" evidence="3">
    <location>
        <begin position="274"/>
        <end position="486"/>
    </location>
</feature>
<feature type="domain" description="Acyltransferase 3" evidence="2">
    <location>
        <begin position="4"/>
        <end position="210"/>
    </location>
</feature>
<dbReference type="WBParaSite" id="Pan_g4833.t1">
    <property type="protein sequence ID" value="Pan_g4833.t1"/>
    <property type="gene ID" value="Pan_g4833"/>
</dbReference>
<name>A0A7E4VY07_PANRE</name>
<proteinExistence type="predicted"/>
<keyword evidence="1" id="KW-0812">Transmembrane</keyword>
<dbReference type="Pfam" id="PF01757">
    <property type="entry name" value="Acyl_transf_3"/>
    <property type="match status" value="1"/>
</dbReference>
<sequence>MRYNELQGLRGLAIVAVVLYHLWPKIFYNGFLGVDVFFVLSGFLMAETQLKSLPTIYKFQQIPLFWYRRIHRIVPLSILNVLITWIIVTKKITVTNLMEITKESLCALSFTLNICKVQETKFYFDDIDLEYFKHYWSLAVEMQFYAIVPFLFVVFTPVGFGTHYFVEKPLLNAKIAKATFIKVVIVAYAVILLTIFTTNNVDAENEDFVMSFYTQDASKIADPDAWRRVSAFLDSKSSAQLAMHAGHVHCQFNSYSNWTQNSVPIFYGVELQGTGNKSYLIAGNSHAECVVPGIEAALGVENYKELNMVAIPALTPFPGFKDSFRLWQFKESVEHYKPDVILMTFKYQQDVIDLPLQYPIETDPVVTGIQSTMNFLSERVEKIFINGDHFQNEHTFNIWRYAQSAVLKVDKDLEFDREYKQKRFANLHLRWQAVKCPKCILLDMWPAFCTDRKCSPLDPMNKVPLFWDDNHYTLFGSYKAMPVFRQYFIDANLISNKSSNIL</sequence>
<dbReference type="AlphaFoldDB" id="A0A7E4VY07"/>
<dbReference type="InterPro" id="IPR050879">
    <property type="entry name" value="Acyltransferase_3"/>
</dbReference>
<reference evidence="5" key="2">
    <citation type="submission" date="2020-10" db="UniProtKB">
        <authorList>
            <consortium name="WormBaseParasite"/>
        </authorList>
    </citation>
    <scope>IDENTIFICATION</scope>
</reference>
<dbReference type="PANTHER" id="PTHR23028:SF53">
    <property type="entry name" value="ACYL_TRANSF_3 DOMAIN-CONTAINING PROTEIN"/>
    <property type="match status" value="1"/>
</dbReference>
<evidence type="ECO:0000313" key="4">
    <source>
        <dbReference type="Proteomes" id="UP000492821"/>
    </source>
</evidence>
<feature type="transmembrane region" description="Helical" evidence="1">
    <location>
        <begin position="70"/>
        <end position="88"/>
    </location>
</feature>
<dbReference type="Proteomes" id="UP000492821">
    <property type="component" value="Unassembled WGS sequence"/>
</dbReference>
<keyword evidence="1" id="KW-1133">Transmembrane helix</keyword>
<evidence type="ECO:0000313" key="5">
    <source>
        <dbReference type="WBParaSite" id="Pan_g4833.t1"/>
    </source>
</evidence>